<reference evidence="8 9" key="1">
    <citation type="submission" date="2019-02" db="EMBL/GenBank/DDBJ databases">
        <title>Genomic Encyclopedia of Type Strains, Phase IV (KMG-IV): sequencing the most valuable type-strain genomes for metagenomic binning, comparative biology and taxonomic classification.</title>
        <authorList>
            <person name="Goeker M."/>
        </authorList>
    </citation>
    <scope>NUCLEOTIDE SEQUENCE [LARGE SCALE GENOMIC DNA]</scope>
    <source>
        <strain evidence="8 9">K24</strain>
    </source>
</reference>
<dbReference type="PRINTS" id="PR00090">
    <property type="entry name" value="RNGDIOXGNASE"/>
</dbReference>
<proteinExistence type="inferred from homology"/>
<comment type="caution">
    <text evidence="8">The sequence shown here is derived from an EMBL/GenBank/DDBJ whole genome shotgun (WGS) entry which is preliminary data.</text>
</comment>
<dbReference type="InterPro" id="IPR015879">
    <property type="entry name" value="Ring_hydroxy_dOase_asu_C_dom"/>
</dbReference>
<dbReference type="GO" id="GO:0051537">
    <property type="term" value="F:2 iron, 2 sulfur cluster binding"/>
    <property type="evidence" value="ECO:0007669"/>
    <property type="project" value="UniProtKB-KW"/>
</dbReference>
<keyword evidence="2" id="KW-0001">2Fe-2S</keyword>
<dbReference type="Gene3D" id="3.90.380.10">
    <property type="entry name" value="Naphthalene 1,2-dioxygenase Alpha Subunit, Chain A, domain 1"/>
    <property type="match status" value="1"/>
</dbReference>
<evidence type="ECO:0000256" key="5">
    <source>
        <dbReference type="ARBA" id="ARBA00023004"/>
    </source>
</evidence>
<evidence type="ECO:0000256" key="6">
    <source>
        <dbReference type="ARBA" id="ARBA00023014"/>
    </source>
</evidence>
<sequence length="435" mass="49014">MSRTPEIDVGDYVREIPGQQFLVRTEAYTDEDVFELEMKHIFERTWIYVGHETEFASAGSFKTAHAGRQPIVVIRDKEGKIGAFFNRCMHRGAALLREPQGVVQEMRCPYHGWIFDLAGRTRLVSERGDPGGYGANFIEPEGLVRVPRLESYRGLLFVSLDAGIEPLVSYLGELKAVIDAKLDLSPVGRIAIASKPYVCRYKGNWKLQTENIVDAYHFMHTHGAFVKLQAKYGDSTGDFGVHKGRSSREMREQRFRGETWSCRQGHGFARVPAADPGYLLDGEFGRMYRGLLDTHGEAAFAGITSKATSTVFPSMGMIHQQIRVWRPISVDETEVLIYPYEIEGAPDAFNAGMLRSQERFYGPSGFGMTDDTEIFARVTQGLRASSVEWLLFDRGMDSDERTGSGDYRGLPSSEAPQRALWRAWEKLMRQASKHA</sequence>
<evidence type="ECO:0000313" key="8">
    <source>
        <dbReference type="EMBL" id="RZS78643.1"/>
    </source>
</evidence>
<dbReference type="EMBL" id="SGXC01000003">
    <property type="protein sequence ID" value="RZS78643.1"/>
    <property type="molecule type" value="Genomic_DNA"/>
</dbReference>
<keyword evidence="6" id="KW-0411">Iron-sulfur</keyword>
<dbReference type="InterPro" id="IPR017941">
    <property type="entry name" value="Rieske_2Fe-2S"/>
</dbReference>
<evidence type="ECO:0000259" key="7">
    <source>
        <dbReference type="PROSITE" id="PS51296"/>
    </source>
</evidence>
<dbReference type="InterPro" id="IPR001663">
    <property type="entry name" value="Rng_hydr_dOase-A"/>
</dbReference>
<comment type="similarity">
    <text evidence="1">Belongs to the bacterial ring-hydroxylating dioxygenase alpha subunit family.</text>
</comment>
<dbReference type="RefSeq" id="WP_130361514.1">
    <property type="nucleotide sequence ID" value="NZ_SGXC01000003.1"/>
</dbReference>
<organism evidence="8 9">
    <name type="scientific">Pigmentiphaga kullae</name>
    <dbReference type="NCBI Taxonomy" id="151784"/>
    <lineage>
        <taxon>Bacteria</taxon>
        <taxon>Pseudomonadati</taxon>
        <taxon>Pseudomonadota</taxon>
        <taxon>Betaproteobacteria</taxon>
        <taxon>Burkholderiales</taxon>
        <taxon>Alcaligenaceae</taxon>
        <taxon>Pigmentiphaga</taxon>
    </lineage>
</organism>
<evidence type="ECO:0000256" key="2">
    <source>
        <dbReference type="ARBA" id="ARBA00022714"/>
    </source>
</evidence>
<evidence type="ECO:0000313" key="9">
    <source>
        <dbReference type="Proteomes" id="UP000292445"/>
    </source>
</evidence>
<feature type="domain" description="Rieske" evidence="7">
    <location>
        <begin position="47"/>
        <end position="158"/>
    </location>
</feature>
<dbReference type="PANTHER" id="PTHR43756">
    <property type="entry name" value="CHOLINE MONOOXYGENASE, CHLOROPLASTIC"/>
    <property type="match status" value="1"/>
</dbReference>
<evidence type="ECO:0000256" key="1">
    <source>
        <dbReference type="ARBA" id="ARBA00008751"/>
    </source>
</evidence>
<keyword evidence="5" id="KW-0408">Iron</keyword>
<dbReference type="SUPFAM" id="SSF50022">
    <property type="entry name" value="ISP domain"/>
    <property type="match status" value="1"/>
</dbReference>
<dbReference type="PROSITE" id="PS51296">
    <property type="entry name" value="RIESKE"/>
    <property type="match status" value="1"/>
</dbReference>
<dbReference type="Proteomes" id="UP000292445">
    <property type="component" value="Unassembled WGS sequence"/>
</dbReference>
<protein>
    <submittedName>
        <fullName evidence="8">Ring hydroxylating enzyme alpha subunit</fullName>
    </submittedName>
</protein>
<dbReference type="Pfam" id="PF00355">
    <property type="entry name" value="Rieske"/>
    <property type="match status" value="1"/>
</dbReference>
<keyword evidence="9" id="KW-1185">Reference proteome</keyword>
<name>A0A4Q7N980_9BURK</name>
<dbReference type="PANTHER" id="PTHR43756:SF1">
    <property type="entry name" value="3-PHENYLPROPIONATE_CINNAMIC ACID DIOXYGENASE SUBUNIT ALPHA"/>
    <property type="match status" value="1"/>
</dbReference>
<evidence type="ECO:0000256" key="3">
    <source>
        <dbReference type="ARBA" id="ARBA00022723"/>
    </source>
</evidence>
<dbReference type="GO" id="GO:0005506">
    <property type="term" value="F:iron ion binding"/>
    <property type="evidence" value="ECO:0007669"/>
    <property type="project" value="InterPro"/>
</dbReference>
<dbReference type="Gene3D" id="2.102.10.10">
    <property type="entry name" value="Rieske [2Fe-2S] iron-sulphur domain"/>
    <property type="match status" value="1"/>
</dbReference>
<dbReference type="InterPro" id="IPR036922">
    <property type="entry name" value="Rieske_2Fe-2S_sf"/>
</dbReference>
<dbReference type="AlphaFoldDB" id="A0A4Q7N980"/>
<dbReference type="SUPFAM" id="SSF55961">
    <property type="entry name" value="Bet v1-like"/>
    <property type="match status" value="1"/>
</dbReference>
<keyword evidence="3" id="KW-0479">Metal-binding</keyword>
<dbReference type="GO" id="GO:0016491">
    <property type="term" value="F:oxidoreductase activity"/>
    <property type="evidence" value="ECO:0007669"/>
    <property type="project" value="UniProtKB-KW"/>
</dbReference>
<dbReference type="Pfam" id="PF00848">
    <property type="entry name" value="Ring_hydroxyl_A"/>
    <property type="match status" value="1"/>
</dbReference>
<dbReference type="OrthoDB" id="25106at2"/>
<keyword evidence="4" id="KW-0560">Oxidoreductase</keyword>
<accession>A0A4Q7N980</accession>
<evidence type="ECO:0000256" key="4">
    <source>
        <dbReference type="ARBA" id="ARBA00023002"/>
    </source>
</evidence>
<gene>
    <name evidence="8" type="ORF">EV675_5298</name>
</gene>
<dbReference type="CDD" id="cd03469">
    <property type="entry name" value="Rieske_RO_Alpha_N"/>
    <property type="match status" value="1"/>
</dbReference>